<dbReference type="SUPFAM" id="SSF50729">
    <property type="entry name" value="PH domain-like"/>
    <property type="match status" value="1"/>
</dbReference>
<dbReference type="GeneID" id="25914413"/>
<dbReference type="eggNOG" id="KOG1786">
    <property type="taxonomic scope" value="Eukaryota"/>
</dbReference>
<sequence length="163" mass="19164">LYEDIVVSVNVEQVSALTTNPGRLVLTNAMLYFQPFNNIHADPVQKYKLGDLVNLVNRRYLLKEKGLELFFMLSKSLFFSFEAQNDRDRFVVLLSRQPSVTRLEPSNRENMIQKWQDGEIDNFTYLLYLNSVADRSFNDLTQYPVFPWVLKDYTSKRLDLQNP</sequence>
<dbReference type="AlphaFoldDB" id="A0A0L0FAI2"/>
<gene>
    <name evidence="3" type="ORF">SARC_13909</name>
</gene>
<evidence type="ECO:0000259" key="2">
    <source>
        <dbReference type="PROSITE" id="PS51783"/>
    </source>
</evidence>
<dbReference type="STRING" id="667725.A0A0L0FAI2"/>
<evidence type="ECO:0000313" key="4">
    <source>
        <dbReference type="Proteomes" id="UP000054560"/>
    </source>
</evidence>
<feature type="domain" description="BEACH" evidence="1">
    <location>
        <begin position="100"/>
        <end position="163"/>
    </location>
</feature>
<dbReference type="PANTHER" id="PTHR13743:SF123">
    <property type="entry name" value="PROTEIN FAN"/>
    <property type="match status" value="1"/>
</dbReference>
<feature type="non-terminal residue" evidence="3">
    <location>
        <position position="163"/>
    </location>
</feature>
<organism evidence="3 4">
    <name type="scientific">Sphaeroforma arctica JP610</name>
    <dbReference type="NCBI Taxonomy" id="667725"/>
    <lineage>
        <taxon>Eukaryota</taxon>
        <taxon>Ichthyosporea</taxon>
        <taxon>Ichthyophonida</taxon>
        <taxon>Sphaeroforma</taxon>
    </lineage>
</organism>
<dbReference type="OrthoDB" id="26681at2759"/>
<protein>
    <recommendedName>
        <fullName evidence="5">BEACH-type PH domain-containing protein</fullName>
    </recommendedName>
</protein>
<dbReference type="InterPro" id="IPR050865">
    <property type="entry name" value="BEACH_Domain"/>
</dbReference>
<dbReference type="PANTHER" id="PTHR13743">
    <property type="entry name" value="BEIGE/BEACH-RELATED"/>
    <property type="match status" value="1"/>
</dbReference>
<dbReference type="PROSITE" id="PS50197">
    <property type="entry name" value="BEACH"/>
    <property type="match status" value="1"/>
</dbReference>
<dbReference type="Pfam" id="PF14844">
    <property type="entry name" value="PH_BEACH"/>
    <property type="match status" value="1"/>
</dbReference>
<keyword evidence="4" id="KW-1185">Reference proteome</keyword>
<name>A0A0L0FAI2_9EUKA</name>
<dbReference type="InterPro" id="IPR036372">
    <property type="entry name" value="BEACH_dom_sf"/>
</dbReference>
<accession>A0A0L0FAI2</accession>
<dbReference type="InterPro" id="IPR023362">
    <property type="entry name" value="PH-BEACH_dom"/>
</dbReference>
<feature type="non-terminal residue" evidence="3">
    <location>
        <position position="1"/>
    </location>
</feature>
<evidence type="ECO:0000259" key="1">
    <source>
        <dbReference type="PROSITE" id="PS50197"/>
    </source>
</evidence>
<feature type="domain" description="BEACH-type PH" evidence="2">
    <location>
        <begin position="1"/>
        <end position="95"/>
    </location>
</feature>
<dbReference type="Gene3D" id="2.30.29.30">
    <property type="entry name" value="Pleckstrin-homology domain (PH domain)/Phosphotyrosine-binding domain (PTB)"/>
    <property type="match status" value="1"/>
</dbReference>
<dbReference type="Gene3D" id="1.10.1540.10">
    <property type="entry name" value="BEACH domain"/>
    <property type="match status" value="1"/>
</dbReference>
<dbReference type="InterPro" id="IPR011993">
    <property type="entry name" value="PH-like_dom_sf"/>
</dbReference>
<dbReference type="Pfam" id="PF02138">
    <property type="entry name" value="Beach"/>
    <property type="match status" value="1"/>
</dbReference>
<dbReference type="Proteomes" id="UP000054560">
    <property type="component" value="Unassembled WGS sequence"/>
</dbReference>
<dbReference type="RefSeq" id="XP_014147433.1">
    <property type="nucleotide sequence ID" value="XM_014291958.1"/>
</dbReference>
<dbReference type="SUPFAM" id="SSF81837">
    <property type="entry name" value="BEACH domain"/>
    <property type="match status" value="1"/>
</dbReference>
<dbReference type="InterPro" id="IPR000409">
    <property type="entry name" value="BEACH_dom"/>
</dbReference>
<evidence type="ECO:0008006" key="5">
    <source>
        <dbReference type="Google" id="ProtNLM"/>
    </source>
</evidence>
<proteinExistence type="predicted"/>
<evidence type="ECO:0000313" key="3">
    <source>
        <dbReference type="EMBL" id="KNC73531.1"/>
    </source>
</evidence>
<dbReference type="PROSITE" id="PS51783">
    <property type="entry name" value="PH_BEACH"/>
    <property type="match status" value="1"/>
</dbReference>
<dbReference type="EMBL" id="KQ245495">
    <property type="protein sequence ID" value="KNC73531.1"/>
    <property type="molecule type" value="Genomic_DNA"/>
</dbReference>
<reference evidence="3 4" key="1">
    <citation type="submission" date="2011-02" db="EMBL/GenBank/DDBJ databases">
        <title>The Genome Sequence of Sphaeroforma arctica JP610.</title>
        <authorList>
            <consortium name="The Broad Institute Genome Sequencing Platform"/>
            <person name="Russ C."/>
            <person name="Cuomo C."/>
            <person name="Young S.K."/>
            <person name="Zeng Q."/>
            <person name="Gargeya S."/>
            <person name="Alvarado L."/>
            <person name="Berlin A."/>
            <person name="Chapman S.B."/>
            <person name="Chen Z."/>
            <person name="Freedman E."/>
            <person name="Gellesch M."/>
            <person name="Goldberg J."/>
            <person name="Griggs A."/>
            <person name="Gujja S."/>
            <person name="Heilman E."/>
            <person name="Heiman D."/>
            <person name="Howarth C."/>
            <person name="Mehta T."/>
            <person name="Neiman D."/>
            <person name="Pearson M."/>
            <person name="Roberts A."/>
            <person name="Saif S."/>
            <person name="Shea T."/>
            <person name="Shenoy N."/>
            <person name="Sisk P."/>
            <person name="Stolte C."/>
            <person name="Sykes S."/>
            <person name="White J."/>
            <person name="Yandava C."/>
            <person name="Burger G."/>
            <person name="Gray M.W."/>
            <person name="Holland P.W.H."/>
            <person name="King N."/>
            <person name="Lang F.B.F."/>
            <person name="Roger A.J."/>
            <person name="Ruiz-Trillo I."/>
            <person name="Haas B."/>
            <person name="Nusbaum C."/>
            <person name="Birren B."/>
        </authorList>
    </citation>
    <scope>NUCLEOTIDE SEQUENCE [LARGE SCALE GENOMIC DNA]</scope>
    <source>
        <strain evidence="3 4">JP610</strain>
    </source>
</reference>